<comment type="caution">
    <text evidence="2">The sequence shown here is derived from an EMBL/GenBank/DDBJ whole genome shotgun (WGS) entry which is preliminary data.</text>
</comment>
<dbReference type="AlphaFoldDB" id="A0A0F9M4L4"/>
<accession>A0A0F9M4L4</accession>
<feature type="compositionally biased region" description="Basic and acidic residues" evidence="1">
    <location>
        <begin position="13"/>
        <end position="29"/>
    </location>
</feature>
<name>A0A0F9M4L4_9ZZZZ</name>
<gene>
    <name evidence="2" type="ORF">LCGC14_1118680</name>
</gene>
<proteinExistence type="predicted"/>
<feature type="region of interest" description="Disordered" evidence="1">
    <location>
        <begin position="1"/>
        <end position="78"/>
    </location>
</feature>
<dbReference type="EMBL" id="LAZR01005160">
    <property type="protein sequence ID" value="KKN02340.1"/>
    <property type="molecule type" value="Genomic_DNA"/>
</dbReference>
<protein>
    <submittedName>
        <fullName evidence="2">Uncharacterized protein</fullName>
    </submittedName>
</protein>
<evidence type="ECO:0000256" key="1">
    <source>
        <dbReference type="SAM" id="MobiDB-lite"/>
    </source>
</evidence>
<sequence length="78" mass="8600">MTNKRRYKGFDYNARDPKPEPGMEPDFRVQEVAPPEEEPDADRNPEAGIEVRGEAQGAEGESEEPPLDQGEGPGESES</sequence>
<feature type="compositionally biased region" description="Basic and acidic residues" evidence="1">
    <location>
        <begin position="41"/>
        <end position="53"/>
    </location>
</feature>
<reference evidence="2" key="1">
    <citation type="journal article" date="2015" name="Nature">
        <title>Complex archaea that bridge the gap between prokaryotes and eukaryotes.</title>
        <authorList>
            <person name="Spang A."/>
            <person name="Saw J.H."/>
            <person name="Jorgensen S.L."/>
            <person name="Zaremba-Niedzwiedzka K."/>
            <person name="Martijn J."/>
            <person name="Lind A.E."/>
            <person name="van Eijk R."/>
            <person name="Schleper C."/>
            <person name="Guy L."/>
            <person name="Ettema T.J."/>
        </authorList>
    </citation>
    <scope>NUCLEOTIDE SEQUENCE</scope>
</reference>
<organism evidence="2">
    <name type="scientific">marine sediment metagenome</name>
    <dbReference type="NCBI Taxonomy" id="412755"/>
    <lineage>
        <taxon>unclassified sequences</taxon>
        <taxon>metagenomes</taxon>
        <taxon>ecological metagenomes</taxon>
    </lineage>
</organism>
<evidence type="ECO:0000313" key="2">
    <source>
        <dbReference type="EMBL" id="KKN02340.1"/>
    </source>
</evidence>